<organism evidence="1 2">
    <name type="scientific">Dunaliella salina</name>
    <name type="common">Green alga</name>
    <name type="synonym">Protococcus salinus</name>
    <dbReference type="NCBI Taxonomy" id="3046"/>
    <lineage>
        <taxon>Eukaryota</taxon>
        <taxon>Viridiplantae</taxon>
        <taxon>Chlorophyta</taxon>
        <taxon>core chlorophytes</taxon>
        <taxon>Chlorophyceae</taxon>
        <taxon>CS clade</taxon>
        <taxon>Chlamydomonadales</taxon>
        <taxon>Dunaliellaceae</taxon>
        <taxon>Dunaliella</taxon>
    </lineage>
</organism>
<name>A0ABQ7GMA1_DUNSA</name>
<gene>
    <name evidence="1" type="ORF">DUNSADRAFT_6966</name>
</gene>
<dbReference type="Proteomes" id="UP000815325">
    <property type="component" value="Unassembled WGS sequence"/>
</dbReference>
<accession>A0ABQ7GMA1</accession>
<proteinExistence type="predicted"/>
<evidence type="ECO:0000313" key="2">
    <source>
        <dbReference type="Proteomes" id="UP000815325"/>
    </source>
</evidence>
<dbReference type="EMBL" id="MU069691">
    <property type="protein sequence ID" value="KAF5835740.1"/>
    <property type="molecule type" value="Genomic_DNA"/>
</dbReference>
<sequence length="149" mass="15945">MRALTLPGHQASSCTSVRGPLRSMVHPRAMPPVSAVAPHTEAVVEVHCAKDRCVHPGRSAKELCKDCPRRKQRKSTMASAEDVAYLEGILAAPCAVLGADAGVTTAAKGKKCIHPMRPLQGACRDCPRRKGLRGMIGEEVQQPAFTILQ</sequence>
<protein>
    <recommendedName>
        <fullName evidence="3">Encoded protein</fullName>
    </recommendedName>
</protein>
<evidence type="ECO:0000313" key="1">
    <source>
        <dbReference type="EMBL" id="KAF5835740.1"/>
    </source>
</evidence>
<evidence type="ECO:0008006" key="3">
    <source>
        <dbReference type="Google" id="ProtNLM"/>
    </source>
</evidence>
<keyword evidence="2" id="KW-1185">Reference proteome</keyword>
<comment type="caution">
    <text evidence="1">The sequence shown here is derived from an EMBL/GenBank/DDBJ whole genome shotgun (WGS) entry which is preliminary data.</text>
</comment>
<reference evidence="1" key="1">
    <citation type="submission" date="2017-08" db="EMBL/GenBank/DDBJ databases">
        <authorList>
            <person name="Polle J.E."/>
            <person name="Barry K."/>
            <person name="Cushman J."/>
            <person name="Schmutz J."/>
            <person name="Tran D."/>
            <person name="Hathwaick L.T."/>
            <person name="Yim W.C."/>
            <person name="Jenkins J."/>
            <person name="Mckie-Krisberg Z.M."/>
            <person name="Prochnik S."/>
            <person name="Lindquist E."/>
            <person name="Dockter R.B."/>
            <person name="Adam C."/>
            <person name="Molina H."/>
            <person name="Bunkerborg J."/>
            <person name="Jin E."/>
            <person name="Buchheim M."/>
            <person name="Magnuson J."/>
        </authorList>
    </citation>
    <scope>NUCLEOTIDE SEQUENCE</scope>
    <source>
        <strain evidence="1">CCAP 19/18</strain>
    </source>
</reference>